<dbReference type="AlphaFoldDB" id="A0AAD7ZXT3"/>
<keyword evidence="5" id="KW-0539">Nucleus</keyword>
<keyword evidence="7" id="KW-1185">Reference proteome</keyword>
<comment type="function">
    <text evidence="1 5">Component of ribonuclease P, a ribonucleoprotein complex that generates mature tRNA molecules by cleaving their 5'-ends.</text>
</comment>
<name>A0AAD7ZXT3_DIPPU</name>
<protein>
    <recommendedName>
        <fullName evidence="3 5">Ribonuclease P protein subunit p29</fullName>
    </recommendedName>
</protein>
<comment type="subunit">
    <text evidence="4">Component of nuclear RNase P and RNase MRP ribonucleoproteins. RNase P consists of a catalytic RNA moiety and 10 different protein chains; POP1, POP4, POP5, POP7, RPP14, RPP21, RPP25, RPP30, RPP38 and RPP40. Within the RNase P complex, POP1, POP7 and RPP25 form the 'finger' subcomplex, POP5, RPP14, RPP40 and homodimeric RPP30 form the 'palm' subcomplex, and RPP21, POP4 and RPP38 form the 'wrist' subcomplex. All subunits of the RNase P complex interact with the catalytic RNA. Several subunits of RNase P are also part of the RNase MRP complex. RNase MRP consists of a catalytic RNA moiety and about 8 protein subunits; POP1, POP7, RPP25, RPP30, RPP38, RPP40 and possibly also POP4 and POP5.</text>
</comment>
<dbReference type="GO" id="GO:0005730">
    <property type="term" value="C:nucleolus"/>
    <property type="evidence" value="ECO:0007669"/>
    <property type="project" value="UniProtKB-SubCell"/>
</dbReference>
<comment type="subcellular location">
    <subcellularLocation>
        <location evidence="5">Nucleus</location>
        <location evidence="5">Nucleolus</location>
    </subcellularLocation>
</comment>
<dbReference type="EMBL" id="JASPKZ010005296">
    <property type="protein sequence ID" value="KAJ9588905.1"/>
    <property type="molecule type" value="Genomic_DNA"/>
</dbReference>
<dbReference type="SUPFAM" id="SSF101744">
    <property type="entry name" value="Rof/RNase P subunit-like"/>
    <property type="match status" value="1"/>
</dbReference>
<dbReference type="Pfam" id="PF01868">
    <property type="entry name" value="RNase_P-MRP_p29"/>
    <property type="match status" value="1"/>
</dbReference>
<proteinExistence type="inferred from homology"/>
<keyword evidence="5" id="KW-0819">tRNA processing</keyword>
<evidence type="ECO:0000256" key="1">
    <source>
        <dbReference type="ARBA" id="ARBA00002435"/>
    </source>
</evidence>
<comment type="caution">
    <text evidence="6">The sequence shown here is derived from an EMBL/GenBank/DDBJ whole genome shotgun (WGS) entry which is preliminary data.</text>
</comment>
<evidence type="ECO:0000256" key="5">
    <source>
        <dbReference type="PIRNR" id="PIRNR027081"/>
    </source>
</evidence>
<dbReference type="GO" id="GO:0006364">
    <property type="term" value="P:rRNA processing"/>
    <property type="evidence" value="ECO:0007669"/>
    <property type="project" value="TreeGrafter"/>
</dbReference>
<dbReference type="Gene3D" id="2.30.30.210">
    <property type="entry name" value="Ribonuclease P/MRP, subunit p29"/>
    <property type="match status" value="1"/>
</dbReference>
<dbReference type="GO" id="GO:0030677">
    <property type="term" value="C:ribonuclease P complex"/>
    <property type="evidence" value="ECO:0007669"/>
    <property type="project" value="UniProtKB-UniRule"/>
</dbReference>
<accession>A0AAD7ZXT3</accession>
<evidence type="ECO:0000256" key="4">
    <source>
        <dbReference type="ARBA" id="ARBA00046486"/>
    </source>
</evidence>
<dbReference type="SMART" id="SM00538">
    <property type="entry name" value="POP4"/>
    <property type="match status" value="1"/>
</dbReference>
<gene>
    <name evidence="6" type="ORF">L9F63_017783</name>
</gene>
<dbReference type="GO" id="GO:0000172">
    <property type="term" value="C:ribonuclease MRP complex"/>
    <property type="evidence" value="ECO:0007669"/>
    <property type="project" value="InterPro"/>
</dbReference>
<evidence type="ECO:0000256" key="3">
    <source>
        <dbReference type="ARBA" id="ARBA00016225"/>
    </source>
</evidence>
<sequence>MSEEELYSKLPKAIQNAAGTQKLDSDLKFIEELAKSSLPKSKSSEVEAELKRSFPLLKFHVSDKKQFPRKKKKPLSMREKRQLGLHKLNKKDMKYEEFEELHSLWTEYIKKYLNLKDLDNKGFTAEPESGNWTHFSHLLSKADFHGALMKVVRSKCSSLVGQSGIVIFDTRNTFKIISKDNIVRTIPKQSSVFAVSVDNYTFTIFGKYFCIKPPERSVKKIRTHILADL</sequence>
<reference evidence="6" key="1">
    <citation type="journal article" date="2023" name="IScience">
        <title>Live-bearing cockroach genome reveals convergent evolutionary mechanisms linked to viviparity in insects and beyond.</title>
        <authorList>
            <person name="Fouks B."/>
            <person name="Harrison M.C."/>
            <person name="Mikhailova A.A."/>
            <person name="Marchal E."/>
            <person name="English S."/>
            <person name="Carruthers M."/>
            <person name="Jennings E.C."/>
            <person name="Chiamaka E.L."/>
            <person name="Frigard R.A."/>
            <person name="Pippel M."/>
            <person name="Attardo G.M."/>
            <person name="Benoit J.B."/>
            <person name="Bornberg-Bauer E."/>
            <person name="Tobe S.S."/>
        </authorList>
    </citation>
    <scope>NUCLEOTIDE SEQUENCE</scope>
    <source>
        <strain evidence="6">Stay&amp;Tobe</strain>
    </source>
</reference>
<evidence type="ECO:0000313" key="7">
    <source>
        <dbReference type="Proteomes" id="UP001233999"/>
    </source>
</evidence>
<dbReference type="PANTHER" id="PTHR13348:SF0">
    <property type="entry name" value="RIBONUCLEASE P PROTEIN SUBUNIT P29"/>
    <property type="match status" value="1"/>
</dbReference>
<evidence type="ECO:0000256" key="2">
    <source>
        <dbReference type="ARBA" id="ARBA00006181"/>
    </source>
</evidence>
<dbReference type="InterPro" id="IPR023534">
    <property type="entry name" value="Rof/RNase_P-like"/>
</dbReference>
<dbReference type="PIRSF" id="PIRSF027081">
    <property type="entry name" value="RNase_P/MRP_p29_subunit"/>
    <property type="match status" value="1"/>
</dbReference>
<dbReference type="InterPro" id="IPR002730">
    <property type="entry name" value="Rpp29/RNP1"/>
</dbReference>
<dbReference type="InterPro" id="IPR036980">
    <property type="entry name" value="RNase_P/MRP_Rpp29_sf"/>
</dbReference>
<dbReference type="Proteomes" id="UP001233999">
    <property type="component" value="Unassembled WGS sequence"/>
</dbReference>
<evidence type="ECO:0000313" key="6">
    <source>
        <dbReference type="EMBL" id="KAJ9588905.1"/>
    </source>
</evidence>
<dbReference type="GO" id="GO:0001682">
    <property type="term" value="P:tRNA 5'-leader removal"/>
    <property type="evidence" value="ECO:0007669"/>
    <property type="project" value="InterPro"/>
</dbReference>
<organism evidence="6 7">
    <name type="scientific">Diploptera punctata</name>
    <name type="common">Pacific beetle cockroach</name>
    <dbReference type="NCBI Taxonomy" id="6984"/>
    <lineage>
        <taxon>Eukaryota</taxon>
        <taxon>Metazoa</taxon>
        <taxon>Ecdysozoa</taxon>
        <taxon>Arthropoda</taxon>
        <taxon>Hexapoda</taxon>
        <taxon>Insecta</taxon>
        <taxon>Pterygota</taxon>
        <taxon>Neoptera</taxon>
        <taxon>Polyneoptera</taxon>
        <taxon>Dictyoptera</taxon>
        <taxon>Blattodea</taxon>
        <taxon>Blaberoidea</taxon>
        <taxon>Blaberidae</taxon>
        <taxon>Diplopterinae</taxon>
        <taxon>Diploptera</taxon>
    </lineage>
</organism>
<dbReference type="GO" id="GO:0033204">
    <property type="term" value="F:ribonuclease P RNA binding"/>
    <property type="evidence" value="ECO:0007669"/>
    <property type="project" value="InterPro"/>
</dbReference>
<dbReference type="PANTHER" id="PTHR13348">
    <property type="entry name" value="RIBONUCLEASE P SUBUNIT P29"/>
    <property type="match status" value="1"/>
</dbReference>
<comment type="similarity">
    <text evidence="2">Belongs to the eukaryotic/archaeal RNase P protein component 1 family.</text>
</comment>
<dbReference type="InterPro" id="IPR016848">
    <property type="entry name" value="RNase_P/MRP_Rpp29-subunit"/>
</dbReference>
<reference evidence="6" key="2">
    <citation type="submission" date="2023-05" db="EMBL/GenBank/DDBJ databases">
        <authorList>
            <person name="Fouks B."/>
        </authorList>
    </citation>
    <scope>NUCLEOTIDE SEQUENCE</scope>
    <source>
        <strain evidence="6">Stay&amp;Tobe</strain>
        <tissue evidence="6">Testes</tissue>
    </source>
</reference>